<evidence type="ECO:0000313" key="3">
    <source>
        <dbReference type="Proteomes" id="UP000184346"/>
    </source>
</evidence>
<sequence length="236" mass="27093">MRMSRFLVDLAWHRDGLRQLFETEPSPRYHLLYLQTHQHEQATAGPLLVEPASLVALQRYRPWVEEGLAIELVSAQPFDRVADHLKTLTVIECEQAPPSLFRYADPRVLAGLEASLNAPERARLLGPNERMRGVVAGQAWQLQQDTEAAARYASSEAPFRLTRQHLQGIEAWRRQLMLQPLAAQYAISLERLIDWYQEHHATGVDNEQACLEYCRRKAHEARISDTRAHPEEEISS</sequence>
<protein>
    <recommendedName>
        <fullName evidence="1">DUF4123 domain-containing protein</fullName>
    </recommendedName>
</protein>
<gene>
    <name evidence="2" type="ORF">SAMN02745148_02549</name>
</gene>
<reference evidence="2 3" key="1">
    <citation type="submission" date="2016-11" db="EMBL/GenBank/DDBJ databases">
        <authorList>
            <person name="Jaros S."/>
            <person name="Januszkiewicz K."/>
            <person name="Wedrychowicz H."/>
        </authorList>
    </citation>
    <scope>NUCLEOTIDE SEQUENCE [LARGE SCALE GENOMIC DNA]</scope>
    <source>
        <strain evidence="2 3">DSM 19980</strain>
    </source>
</reference>
<keyword evidence="3" id="KW-1185">Reference proteome</keyword>
<dbReference type="InterPro" id="IPR025391">
    <property type="entry name" value="DUF4123"/>
</dbReference>
<dbReference type="STRING" id="1121942.SAMN02745148_02549"/>
<feature type="domain" description="DUF4123" evidence="1">
    <location>
        <begin position="7"/>
        <end position="122"/>
    </location>
</feature>
<accession>A0A1M5BEX4</accession>
<evidence type="ECO:0000313" key="2">
    <source>
        <dbReference type="EMBL" id="SHF40996.1"/>
    </source>
</evidence>
<proteinExistence type="predicted"/>
<dbReference type="Proteomes" id="UP000184346">
    <property type="component" value="Unassembled WGS sequence"/>
</dbReference>
<dbReference type="Pfam" id="PF13503">
    <property type="entry name" value="DUF4123"/>
    <property type="match status" value="1"/>
</dbReference>
<dbReference type="AlphaFoldDB" id="A0A1M5BEX4"/>
<organism evidence="2 3">
    <name type="scientific">Modicisalibacter ilicicola DSM 19980</name>
    <dbReference type="NCBI Taxonomy" id="1121942"/>
    <lineage>
        <taxon>Bacteria</taxon>
        <taxon>Pseudomonadati</taxon>
        <taxon>Pseudomonadota</taxon>
        <taxon>Gammaproteobacteria</taxon>
        <taxon>Oceanospirillales</taxon>
        <taxon>Halomonadaceae</taxon>
        <taxon>Modicisalibacter</taxon>
    </lineage>
</organism>
<name>A0A1M5BEX4_9GAMM</name>
<dbReference type="EMBL" id="FQUJ01000011">
    <property type="protein sequence ID" value="SHF40996.1"/>
    <property type="molecule type" value="Genomic_DNA"/>
</dbReference>
<evidence type="ECO:0000259" key="1">
    <source>
        <dbReference type="Pfam" id="PF13503"/>
    </source>
</evidence>